<gene>
    <name evidence="2" type="primary">ATP8</name>
</gene>
<geneLocation type="mitochondrion" evidence="2"/>
<dbReference type="GeneID" id="37863742"/>
<feature type="transmembrane region" description="Helical" evidence="1">
    <location>
        <begin position="6"/>
        <end position="30"/>
    </location>
</feature>
<keyword evidence="1" id="KW-0472">Membrane</keyword>
<dbReference type="AlphaFoldDB" id="A0A345HHY9"/>
<evidence type="ECO:0000313" key="3">
    <source>
        <dbReference type="EMBL" id="QIA95914.1"/>
    </source>
</evidence>
<keyword evidence="1" id="KW-0812">Transmembrane</keyword>
<dbReference type="EMBL" id="MG756601">
    <property type="protein sequence ID" value="AXG76229.1"/>
    <property type="molecule type" value="Genomic_DNA"/>
</dbReference>
<dbReference type="EMBL" id="MK281334">
    <property type="protein sequence ID" value="QIA95914.1"/>
    <property type="molecule type" value="Genomic_DNA"/>
</dbReference>
<dbReference type="CTD" id="4509"/>
<keyword evidence="1" id="KW-1133">Transmembrane helix</keyword>
<accession>A0A345HHY9</accession>
<sequence>MPQMAPMMWSILYSFFLVIFMMFFILNYFISPYKSLSSPKLTLKFIPKLWKL</sequence>
<keyword evidence="2" id="KW-0496">Mitochondrion</keyword>
<reference evidence="3" key="2">
    <citation type="journal article" date="2019" name="Mitochondrial DNA Part B Resour">
        <title>Analysis of complete mitochondrial genome of Matuta planipes (Decapoda, Brachyura, Matutidae) from South Korea.</title>
        <authorList>
            <person name="Kim J.-I."/>
            <person name="Dinh Do T."/>
            <person name="Karagozlu M.Z."/>
            <person name="Kim C.-B."/>
        </authorList>
    </citation>
    <scope>NUCLEOTIDE SEQUENCE</scope>
</reference>
<dbReference type="RefSeq" id="YP_009513716.1">
    <property type="nucleotide sequence ID" value="NC_039351.1"/>
</dbReference>
<evidence type="ECO:0000313" key="2">
    <source>
        <dbReference type="EMBL" id="AXG76229.1"/>
    </source>
</evidence>
<name>A0A345HHY9_MATPL</name>
<organism evidence="2">
    <name type="scientific">Matuta planipes</name>
    <name type="common">Flower moon crab</name>
    <dbReference type="NCBI Taxonomy" id="1235672"/>
    <lineage>
        <taxon>Eukaryota</taxon>
        <taxon>Metazoa</taxon>
        <taxon>Ecdysozoa</taxon>
        <taxon>Arthropoda</taxon>
        <taxon>Crustacea</taxon>
        <taxon>Multicrustacea</taxon>
        <taxon>Malacostraca</taxon>
        <taxon>Eumalacostraca</taxon>
        <taxon>Eucarida</taxon>
        <taxon>Decapoda</taxon>
        <taxon>Pleocyemata</taxon>
        <taxon>Brachyura</taxon>
        <taxon>Eubrachyura</taxon>
        <taxon>Calappoidea</taxon>
        <taxon>Matutidae</taxon>
        <taxon>Matuta</taxon>
    </lineage>
</organism>
<proteinExistence type="predicted"/>
<protein>
    <submittedName>
        <fullName evidence="2">ATP synthase F0 subunit 8</fullName>
    </submittedName>
</protein>
<reference evidence="2" key="1">
    <citation type="journal article" date="2018" name="Mitochondrial DNA Part B Resour">
        <title>The complete mitochondrial genome and phylogenetic analysis of Matuta planipes (Decapoda: Brachyura: Matutidae).</title>
        <authorList>
            <person name="Lin F."/>
            <person name="Tan H."/>
            <person name="Fazhan H."/>
            <person name="Xie Z."/>
            <person name="Guan M."/>
            <person name="Shi X."/>
            <person name="Ma H."/>
        </authorList>
    </citation>
    <scope>NUCLEOTIDE SEQUENCE</scope>
</reference>
<evidence type="ECO:0000256" key="1">
    <source>
        <dbReference type="SAM" id="Phobius"/>
    </source>
</evidence>